<gene>
    <name evidence="1" type="ORF">CISIN_1g045499mg</name>
</gene>
<dbReference type="PANTHER" id="PTHR11510">
    <property type="entry name" value="MYO-INOSITOL-1 PHOSPHATE SYNTHASE"/>
    <property type="match status" value="1"/>
</dbReference>
<dbReference type="STRING" id="2711.A0A067E718"/>
<dbReference type="GO" id="GO:0006021">
    <property type="term" value="P:inositol biosynthetic process"/>
    <property type="evidence" value="ECO:0007669"/>
    <property type="project" value="UniProtKB-UniPathway"/>
</dbReference>
<evidence type="ECO:0000313" key="1">
    <source>
        <dbReference type="EMBL" id="KDO47037.1"/>
    </source>
</evidence>
<name>A0A067E718_CITSI</name>
<dbReference type="Gene3D" id="3.30.360.10">
    <property type="entry name" value="Dihydrodipicolinate Reductase, domain 2"/>
    <property type="match status" value="1"/>
</dbReference>
<dbReference type="GO" id="GO:0004512">
    <property type="term" value="F:inositol-3-phosphate synthase activity"/>
    <property type="evidence" value="ECO:0007669"/>
    <property type="project" value="InterPro"/>
</dbReference>
<reference evidence="1 2" key="1">
    <citation type="submission" date="2014-04" db="EMBL/GenBank/DDBJ databases">
        <authorList>
            <consortium name="International Citrus Genome Consortium"/>
            <person name="Gmitter F."/>
            <person name="Chen C."/>
            <person name="Farmerie W."/>
            <person name="Harkins T."/>
            <person name="Desany B."/>
            <person name="Mohiuddin M."/>
            <person name="Kodira C."/>
            <person name="Borodovsky M."/>
            <person name="Lomsadze A."/>
            <person name="Burns P."/>
            <person name="Jenkins J."/>
            <person name="Prochnik S."/>
            <person name="Shu S."/>
            <person name="Chapman J."/>
            <person name="Pitluck S."/>
            <person name="Schmutz J."/>
            <person name="Rokhsar D."/>
        </authorList>
    </citation>
    <scope>NUCLEOTIDE SEQUENCE</scope>
</reference>
<organism evidence="1 2">
    <name type="scientific">Citrus sinensis</name>
    <name type="common">Sweet orange</name>
    <name type="synonym">Citrus aurantium var. sinensis</name>
    <dbReference type="NCBI Taxonomy" id="2711"/>
    <lineage>
        <taxon>Eukaryota</taxon>
        <taxon>Viridiplantae</taxon>
        <taxon>Streptophyta</taxon>
        <taxon>Embryophyta</taxon>
        <taxon>Tracheophyta</taxon>
        <taxon>Spermatophyta</taxon>
        <taxon>Magnoliopsida</taxon>
        <taxon>eudicotyledons</taxon>
        <taxon>Gunneridae</taxon>
        <taxon>Pentapetalae</taxon>
        <taxon>rosids</taxon>
        <taxon>malvids</taxon>
        <taxon>Sapindales</taxon>
        <taxon>Rutaceae</taxon>
        <taxon>Aurantioideae</taxon>
        <taxon>Citrus</taxon>
    </lineage>
</organism>
<protein>
    <submittedName>
        <fullName evidence="1">Uncharacterized protein</fullName>
    </submittedName>
</protein>
<keyword evidence="2" id="KW-1185">Reference proteome</keyword>
<evidence type="ECO:0000313" key="2">
    <source>
        <dbReference type="Proteomes" id="UP000027120"/>
    </source>
</evidence>
<proteinExistence type="predicted"/>
<dbReference type="EMBL" id="KK785193">
    <property type="protein sequence ID" value="KDO47037.1"/>
    <property type="molecule type" value="Genomic_DNA"/>
</dbReference>
<dbReference type="InterPro" id="IPR002587">
    <property type="entry name" value="Myo-inos-1-P_Synthase"/>
</dbReference>
<dbReference type="Proteomes" id="UP000027120">
    <property type="component" value="Unassembled WGS sequence"/>
</dbReference>
<sequence>MCFLSRKDCSTVVYANTWRSNYVILGLNDTMENLLAAALEKIEADSQWKTNLVCCCLYNHLGIDDGISPSASRTFHFKEISKSNVVGDMHLILENILRACIGLAPENNVILEYK</sequence>
<dbReference type="UniPathway" id="UPA00823">
    <property type="reaction ID" value="UER00787"/>
</dbReference>
<accession>A0A067E718</accession>
<dbReference type="GO" id="GO:0008654">
    <property type="term" value="P:phospholipid biosynthetic process"/>
    <property type="evidence" value="ECO:0007669"/>
    <property type="project" value="InterPro"/>
</dbReference>
<dbReference type="AlphaFoldDB" id="A0A067E718"/>